<proteinExistence type="predicted"/>
<dbReference type="KEGG" id="ima:PO878_07855"/>
<feature type="region of interest" description="Disordered" evidence="1">
    <location>
        <begin position="1"/>
        <end position="34"/>
    </location>
</feature>
<organism evidence="2 3">
    <name type="scientific">Iamia majanohamensis</name>
    <dbReference type="NCBI Taxonomy" id="467976"/>
    <lineage>
        <taxon>Bacteria</taxon>
        <taxon>Bacillati</taxon>
        <taxon>Actinomycetota</taxon>
        <taxon>Acidimicrobiia</taxon>
        <taxon>Acidimicrobiales</taxon>
        <taxon>Iamiaceae</taxon>
        <taxon>Iamia</taxon>
    </lineage>
</organism>
<evidence type="ECO:0000256" key="1">
    <source>
        <dbReference type="SAM" id="MobiDB-lite"/>
    </source>
</evidence>
<name>A0AAE9YHL2_9ACTN</name>
<dbReference type="EMBL" id="CP116942">
    <property type="protein sequence ID" value="WCO68642.1"/>
    <property type="molecule type" value="Genomic_DNA"/>
</dbReference>
<gene>
    <name evidence="2" type="ORF">PO878_07855</name>
</gene>
<evidence type="ECO:0000313" key="2">
    <source>
        <dbReference type="EMBL" id="WCO68642.1"/>
    </source>
</evidence>
<dbReference type="InterPro" id="IPR029058">
    <property type="entry name" value="AB_hydrolase_fold"/>
</dbReference>
<protein>
    <recommendedName>
        <fullName evidence="4">Feruloyl esterase</fullName>
    </recommendedName>
</protein>
<reference evidence="2" key="1">
    <citation type="submission" date="2023-01" db="EMBL/GenBank/DDBJ databases">
        <title>The diversity of Class Acidimicrobiia in South China Sea sediment environments and the proposal of Iamia marina sp. nov., a novel species of the genus Iamia.</title>
        <authorList>
            <person name="He Y."/>
            <person name="Tian X."/>
        </authorList>
    </citation>
    <scope>NUCLEOTIDE SEQUENCE</scope>
    <source>
        <strain evidence="2">DSM 19957</strain>
    </source>
</reference>
<dbReference type="Proteomes" id="UP001216390">
    <property type="component" value="Chromosome"/>
</dbReference>
<keyword evidence="3" id="KW-1185">Reference proteome</keyword>
<dbReference type="AlphaFoldDB" id="A0AAE9YHL2"/>
<dbReference type="SUPFAM" id="SSF53474">
    <property type="entry name" value="alpha/beta-Hydrolases"/>
    <property type="match status" value="1"/>
</dbReference>
<accession>A0AAE9YHL2</accession>
<evidence type="ECO:0000313" key="3">
    <source>
        <dbReference type="Proteomes" id="UP001216390"/>
    </source>
</evidence>
<evidence type="ECO:0008006" key="4">
    <source>
        <dbReference type="Google" id="ProtNLM"/>
    </source>
</evidence>
<dbReference type="RefSeq" id="WP_272738158.1">
    <property type="nucleotide sequence ID" value="NZ_CP116942.1"/>
</dbReference>
<sequence>MRPAAGRALHGTADPVAAYGPGGSMPDPDGPNPGITGVVENMAAWAENGGCAPEARREDVGDDVVRHTYPGCEEGVDVVLYSIEGGGHTWPGSDITIGPPEMTTRTVDATEVALDWFAAHPRRP</sequence>